<dbReference type="GO" id="GO:0000981">
    <property type="term" value="F:DNA-binding transcription factor activity, RNA polymerase II-specific"/>
    <property type="evidence" value="ECO:0007669"/>
    <property type="project" value="InterPro"/>
</dbReference>
<dbReference type="PANTHER" id="PTHR46910:SF17">
    <property type="entry name" value="SCFA-RELATED"/>
    <property type="match status" value="1"/>
</dbReference>
<keyword evidence="5" id="KW-0539">Nucleus</keyword>
<dbReference type="SUPFAM" id="SSF57701">
    <property type="entry name" value="Zn2/Cys6 DNA-binding domain"/>
    <property type="match status" value="1"/>
</dbReference>
<dbReference type="InterPro" id="IPR050987">
    <property type="entry name" value="AtrR-like"/>
</dbReference>
<accession>A0A0F7TFI9</accession>
<evidence type="ECO:0000256" key="5">
    <source>
        <dbReference type="ARBA" id="ARBA00023242"/>
    </source>
</evidence>
<dbReference type="Gene3D" id="4.10.240.10">
    <property type="entry name" value="Zn(2)-C6 fungal-type DNA-binding domain"/>
    <property type="match status" value="1"/>
</dbReference>
<dbReference type="InterPro" id="IPR007219">
    <property type="entry name" value="XnlR_reg_dom"/>
</dbReference>
<dbReference type="GO" id="GO:0003677">
    <property type="term" value="F:DNA binding"/>
    <property type="evidence" value="ECO:0007669"/>
    <property type="project" value="UniProtKB-KW"/>
</dbReference>
<evidence type="ECO:0000256" key="3">
    <source>
        <dbReference type="ARBA" id="ARBA00023125"/>
    </source>
</evidence>
<keyword evidence="4" id="KW-0804">Transcription</keyword>
<dbReference type="PROSITE" id="PS50048">
    <property type="entry name" value="ZN2_CY6_FUNGAL_2"/>
    <property type="match status" value="1"/>
</dbReference>
<dbReference type="Pfam" id="PF00172">
    <property type="entry name" value="Zn_clus"/>
    <property type="match status" value="1"/>
</dbReference>
<proteinExistence type="predicted"/>
<reference evidence="9" key="1">
    <citation type="journal article" date="2015" name="Genome Announc.">
        <title>Draft genome sequence of the fungus Penicillium brasilianum MG11.</title>
        <authorList>
            <person name="Horn F."/>
            <person name="Linde J."/>
            <person name="Mattern D.J."/>
            <person name="Walther G."/>
            <person name="Guthke R."/>
            <person name="Brakhage A.A."/>
            <person name="Valiante V."/>
        </authorList>
    </citation>
    <scope>NUCLEOTIDE SEQUENCE [LARGE SCALE GENOMIC DNA]</scope>
    <source>
        <strain evidence="9">MG11</strain>
    </source>
</reference>
<dbReference type="CDD" id="cd12148">
    <property type="entry name" value="fungal_TF_MHR"/>
    <property type="match status" value="1"/>
</dbReference>
<dbReference type="PANTHER" id="PTHR46910">
    <property type="entry name" value="TRANSCRIPTION FACTOR PDR1"/>
    <property type="match status" value="1"/>
</dbReference>
<feature type="region of interest" description="Disordered" evidence="6">
    <location>
        <begin position="106"/>
        <end position="125"/>
    </location>
</feature>
<keyword evidence="9" id="KW-1185">Reference proteome</keyword>
<feature type="domain" description="Zn(2)-C6 fungal-type" evidence="7">
    <location>
        <begin position="13"/>
        <end position="40"/>
    </location>
</feature>
<dbReference type="CDD" id="cd00067">
    <property type="entry name" value="GAL4"/>
    <property type="match status" value="1"/>
</dbReference>
<dbReference type="Pfam" id="PF04082">
    <property type="entry name" value="Fungal_trans"/>
    <property type="match status" value="1"/>
</dbReference>
<feature type="region of interest" description="Disordered" evidence="6">
    <location>
        <begin position="55"/>
        <end position="79"/>
    </location>
</feature>
<keyword evidence="1" id="KW-0479">Metal-binding</keyword>
<dbReference type="GO" id="GO:0006351">
    <property type="term" value="P:DNA-templated transcription"/>
    <property type="evidence" value="ECO:0007669"/>
    <property type="project" value="InterPro"/>
</dbReference>
<evidence type="ECO:0000256" key="2">
    <source>
        <dbReference type="ARBA" id="ARBA00023015"/>
    </source>
</evidence>
<evidence type="ECO:0000259" key="7">
    <source>
        <dbReference type="PROSITE" id="PS50048"/>
    </source>
</evidence>
<evidence type="ECO:0000256" key="1">
    <source>
        <dbReference type="ARBA" id="ARBA00022723"/>
    </source>
</evidence>
<evidence type="ECO:0000313" key="8">
    <source>
        <dbReference type="EMBL" id="CEJ53753.1"/>
    </source>
</evidence>
<evidence type="ECO:0000313" key="9">
    <source>
        <dbReference type="Proteomes" id="UP000042958"/>
    </source>
</evidence>
<dbReference type="InterPro" id="IPR036864">
    <property type="entry name" value="Zn2-C6_fun-type_DNA-bd_sf"/>
</dbReference>
<dbReference type="EMBL" id="CDHK01000001">
    <property type="protein sequence ID" value="CEJ53753.1"/>
    <property type="molecule type" value="Genomic_DNA"/>
</dbReference>
<sequence length="743" mass="82681">MAPRKKRSKVGSACQRCRRQKLKCDIKRPCTLCIRAGVDCPTTDQWRVVETLQNNQGTKKRSKRKRSLGTGHSDDAGIIEQPWSSSTMSLVEGAFHLNSSATPDTSLVTALPGSQNPHRSASPRPSIALSAERTPTALPATNSWLQGPQSAIADLVSLLPSREVAALLVDTYFDRIHWFMLIFHQDDFRKTWQQMYELPKEQLIENCPNPGFISTFLVVIAIALHYAGRHRRELLQAHGISPVDFKERILSTTRAKILDIVSLGSLEAVQTCVLLGTYYLYHGKPELAWPVCGCGLRIAQALNLHRKLPHKGSMTPEIHRRNETRKRCWWAIYEIETFCSMSYGYPHSIKDSDCDVEFLDPSAKSVTGQSPASFSATYGWPASLLSYKNLMSKLSVLINDILTDLYGLGSLKGKSQQGRLSGASGLKSLVRKVSAHDARLRKWKAEIPAVLQLSDADDTTYTSADEMDQQIGAYGPRFEAHIYQLQALALKLAYENAIILVHRPLLAYKSISSAETDIEDPNHPARDTVRLSLQSCRDAALATSNIEMTPIFSLAADTYAAAFIGMHTFTAGVMLCVLISTEPLGPQSHESKMGLRRLLRMQSLLKSRSHSTLNTQGLEILERLTKLVMEKELKEMLNSSNNEPNSSLHPENSREESVIQNPAESDQMLAINVPIVDDDATFNYIKDPVMSQALFDFDQVLSGNSMNFPLEPLFPDLLGPWGGFAPEQGWIWGFDRLAPSSEN</sequence>
<name>A0A0F7TFI9_PENBI</name>
<feature type="compositionally biased region" description="Basic residues" evidence="6">
    <location>
        <begin position="58"/>
        <end position="67"/>
    </location>
</feature>
<dbReference type="OrthoDB" id="3266505at2759"/>
<dbReference type="PROSITE" id="PS00463">
    <property type="entry name" value="ZN2_CY6_FUNGAL_1"/>
    <property type="match status" value="1"/>
</dbReference>
<dbReference type="AlphaFoldDB" id="A0A0F7TFI9"/>
<gene>
    <name evidence="8" type="ORF">PMG11_00097</name>
</gene>
<protein>
    <recommendedName>
        <fullName evidence="7">Zn(2)-C6 fungal-type domain-containing protein</fullName>
    </recommendedName>
</protein>
<dbReference type="SMART" id="SM00066">
    <property type="entry name" value="GAL4"/>
    <property type="match status" value="1"/>
</dbReference>
<keyword evidence="2" id="KW-0805">Transcription regulation</keyword>
<organism evidence="8 9">
    <name type="scientific">Penicillium brasilianum</name>
    <dbReference type="NCBI Taxonomy" id="104259"/>
    <lineage>
        <taxon>Eukaryota</taxon>
        <taxon>Fungi</taxon>
        <taxon>Dikarya</taxon>
        <taxon>Ascomycota</taxon>
        <taxon>Pezizomycotina</taxon>
        <taxon>Eurotiomycetes</taxon>
        <taxon>Eurotiomycetidae</taxon>
        <taxon>Eurotiales</taxon>
        <taxon>Aspergillaceae</taxon>
        <taxon>Penicillium</taxon>
    </lineage>
</organism>
<dbReference type="SMART" id="SM00906">
    <property type="entry name" value="Fungal_trans"/>
    <property type="match status" value="1"/>
</dbReference>
<feature type="region of interest" description="Disordered" evidence="6">
    <location>
        <begin position="637"/>
        <end position="660"/>
    </location>
</feature>
<feature type="compositionally biased region" description="Polar residues" evidence="6">
    <location>
        <begin position="106"/>
        <end position="119"/>
    </location>
</feature>
<dbReference type="Proteomes" id="UP000042958">
    <property type="component" value="Unassembled WGS sequence"/>
</dbReference>
<evidence type="ECO:0000256" key="4">
    <source>
        <dbReference type="ARBA" id="ARBA00023163"/>
    </source>
</evidence>
<keyword evidence="3" id="KW-0238">DNA-binding</keyword>
<dbReference type="GO" id="GO:0008270">
    <property type="term" value="F:zinc ion binding"/>
    <property type="evidence" value="ECO:0007669"/>
    <property type="project" value="InterPro"/>
</dbReference>
<feature type="compositionally biased region" description="Low complexity" evidence="6">
    <location>
        <begin position="637"/>
        <end position="650"/>
    </location>
</feature>
<evidence type="ECO:0000256" key="6">
    <source>
        <dbReference type="SAM" id="MobiDB-lite"/>
    </source>
</evidence>
<dbReference type="InterPro" id="IPR001138">
    <property type="entry name" value="Zn2Cys6_DnaBD"/>
</dbReference>